<reference evidence="2" key="1">
    <citation type="submission" date="2020-05" db="EMBL/GenBank/DDBJ databases">
        <authorList>
            <person name="Chiriac C."/>
            <person name="Salcher M."/>
            <person name="Ghai R."/>
            <person name="Kavagutti S V."/>
        </authorList>
    </citation>
    <scope>NUCLEOTIDE SEQUENCE</scope>
</reference>
<evidence type="ECO:0000313" key="2">
    <source>
        <dbReference type="EMBL" id="CAB5119996.1"/>
    </source>
</evidence>
<organism evidence="2">
    <name type="scientific">freshwater metagenome</name>
    <dbReference type="NCBI Taxonomy" id="449393"/>
    <lineage>
        <taxon>unclassified sequences</taxon>
        <taxon>metagenomes</taxon>
        <taxon>ecological metagenomes</taxon>
    </lineage>
</organism>
<protein>
    <submittedName>
        <fullName evidence="2">Unannotated protein</fullName>
    </submittedName>
</protein>
<dbReference type="EMBL" id="CAFBRX010000050">
    <property type="protein sequence ID" value="CAB5119996.1"/>
    <property type="molecule type" value="Genomic_DNA"/>
</dbReference>
<accession>A0A6J7VXG7</accession>
<dbReference type="AlphaFoldDB" id="A0A6J7VXG7"/>
<feature type="region of interest" description="Disordered" evidence="1">
    <location>
        <begin position="23"/>
        <end position="48"/>
    </location>
</feature>
<gene>
    <name evidence="2" type="ORF">UFOPK4422_00628</name>
</gene>
<evidence type="ECO:0000256" key="1">
    <source>
        <dbReference type="SAM" id="MobiDB-lite"/>
    </source>
</evidence>
<name>A0A6J7VXG7_9ZZZZ</name>
<proteinExistence type="predicted"/>
<sequence length="71" mass="7326">MYIANVPVAALMTRLQSPEAKVEPVGGEVVSPPSVEGVGEPLSSPPQAATTIAKPAAAEPILKMARRVNFS</sequence>